<keyword evidence="1" id="KW-0808">Transferase</keyword>
<proteinExistence type="inferred from homology"/>
<evidence type="ECO:0000256" key="3">
    <source>
        <dbReference type="ARBA" id="ARBA00038502"/>
    </source>
</evidence>
<evidence type="ECO:0000313" key="5">
    <source>
        <dbReference type="EMBL" id="MBS4201271.1"/>
    </source>
</evidence>
<reference evidence="5 6" key="1">
    <citation type="submission" date="2021-05" db="EMBL/GenBank/DDBJ databases">
        <title>Novel Bacillus species.</title>
        <authorList>
            <person name="Liu G."/>
        </authorList>
    </citation>
    <scope>NUCLEOTIDE SEQUENCE [LARGE SCALE GENOMIC DNA]</scope>
    <source>
        <strain evidence="5 6">FJAT-49732</strain>
    </source>
</reference>
<dbReference type="SUPFAM" id="SSF55729">
    <property type="entry name" value="Acyl-CoA N-acyltransferases (Nat)"/>
    <property type="match status" value="1"/>
</dbReference>
<protein>
    <submittedName>
        <fullName evidence="5">GNAT family N-acetyltransferase</fullName>
    </submittedName>
</protein>
<dbReference type="PANTHER" id="PTHR43792:SF8">
    <property type="entry name" value="[RIBOSOMAL PROTEIN US5]-ALANINE N-ACETYLTRANSFERASE"/>
    <property type="match status" value="1"/>
</dbReference>
<dbReference type="PANTHER" id="PTHR43792">
    <property type="entry name" value="GNAT FAMILY, PUTATIVE (AFU_ORTHOLOGUE AFUA_3G00765)-RELATED-RELATED"/>
    <property type="match status" value="1"/>
</dbReference>
<dbReference type="PROSITE" id="PS51186">
    <property type="entry name" value="GNAT"/>
    <property type="match status" value="1"/>
</dbReference>
<dbReference type="AlphaFoldDB" id="A0A942TQY5"/>
<evidence type="ECO:0000256" key="2">
    <source>
        <dbReference type="ARBA" id="ARBA00023315"/>
    </source>
</evidence>
<comment type="caution">
    <text evidence="5">The sequence shown here is derived from an EMBL/GenBank/DDBJ whole genome shotgun (WGS) entry which is preliminary data.</text>
</comment>
<keyword evidence="2" id="KW-0012">Acyltransferase</keyword>
<dbReference type="Proteomes" id="UP000682713">
    <property type="component" value="Unassembled WGS sequence"/>
</dbReference>
<evidence type="ECO:0000313" key="6">
    <source>
        <dbReference type="Proteomes" id="UP000682713"/>
    </source>
</evidence>
<dbReference type="InterPro" id="IPR000182">
    <property type="entry name" value="GNAT_dom"/>
</dbReference>
<organism evidence="5 6">
    <name type="scientific">Lederbergia citrisecunda</name>
    <dbReference type="NCBI Taxonomy" id="2833583"/>
    <lineage>
        <taxon>Bacteria</taxon>
        <taxon>Bacillati</taxon>
        <taxon>Bacillota</taxon>
        <taxon>Bacilli</taxon>
        <taxon>Bacillales</taxon>
        <taxon>Bacillaceae</taxon>
        <taxon>Lederbergia</taxon>
    </lineage>
</organism>
<sequence>MSEQRNAPEVRIEPWAEGDLDLLHLLNTPEMTLHFGGPETEEKVLSRHKRYCEITGKGTGRMFKILLLPQLEPVGSVGYWDTIWQEESVYEIGWCVLTAYQGRGIATEATAKAIAYINSEKKRSFIHAFPKINNPASNAICRKLGFSFIGEYDFEYPKGCFIRINDWMLPVSEK</sequence>
<dbReference type="Pfam" id="PF13302">
    <property type="entry name" value="Acetyltransf_3"/>
    <property type="match status" value="1"/>
</dbReference>
<dbReference type="GO" id="GO:0008999">
    <property type="term" value="F:protein-N-terminal-alanine acetyltransferase activity"/>
    <property type="evidence" value="ECO:0007669"/>
    <property type="project" value="TreeGrafter"/>
</dbReference>
<evidence type="ECO:0000259" key="4">
    <source>
        <dbReference type="PROSITE" id="PS51186"/>
    </source>
</evidence>
<feature type="domain" description="N-acetyltransferase" evidence="4">
    <location>
        <begin position="10"/>
        <end position="167"/>
    </location>
</feature>
<evidence type="ECO:0000256" key="1">
    <source>
        <dbReference type="ARBA" id="ARBA00022679"/>
    </source>
</evidence>
<dbReference type="GO" id="GO:0005737">
    <property type="term" value="C:cytoplasm"/>
    <property type="evidence" value="ECO:0007669"/>
    <property type="project" value="TreeGrafter"/>
</dbReference>
<gene>
    <name evidence="5" type="ORF">KHA93_16665</name>
</gene>
<dbReference type="InterPro" id="IPR051531">
    <property type="entry name" value="N-acetyltransferase"/>
</dbReference>
<accession>A0A942TQY5</accession>
<comment type="similarity">
    <text evidence="3">Belongs to the acetyltransferase family. RimJ subfamily.</text>
</comment>
<dbReference type="CDD" id="cd04301">
    <property type="entry name" value="NAT_SF"/>
    <property type="match status" value="1"/>
</dbReference>
<name>A0A942TQY5_9BACI</name>
<dbReference type="EMBL" id="JAGYPJ010000001">
    <property type="protein sequence ID" value="MBS4201271.1"/>
    <property type="molecule type" value="Genomic_DNA"/>
</dbReference>
<dbReference type="InterPro" id="IPR016181">
    <property type="entry name" value="Acyl_CoA_acyltransferase"/>
</dbReference>
<dbReference type="Gene3D" id="3.40.630.30">
    <property type="match status" value="1"/>
</dbReference>
<keyword evidence="6" id="KW-1185">Reference proteome</keyword>